<dbReference type="AlphaFoldDB" id="A0A8J6F8P1"/>
<comment type="caution">
    <text evidence="1">The sequence shown here is derived from an EMBL/GenBank/DDBJ whole genome shotgun (WGS) entry which is preliminary data.</text>
</comment>
<dbReference type="Proteomes" id="UP000770717">
    <property type="component" value="Unassembled WGS sequence"/>
</dbReference>
<evidence type="ECO:0000313" key="2">
    <source>
        <dbReference type="Proteomes" id="UP000770717"/>
    </source>
</evidence>
<organism evidence="1 2">
    <name type="scientific">Eleutherodactylus coqui</name>
    <name type="common">Puerto Rican coqui</name>
    <dbReference type="NCBI Taxonomy" id="57060"/>
    <lineage>
        <taxon>Eukaryota</taxon>
        <taxon>Metazoa</taxon>
        <taxon>Chordata</taxon>
        <taxon>Craniata</taxon>
        <taxon>Vertebrata</taxon>
        <taxon>Euteleostomi</taxon>
        <taxon>Amphibia</taxon>
        <taxon>Batrachia</taxon>
        <taxon>Anura</taxon>
        <taxon>Neobatrachia</taxon>
        <taxon>Hyloidea</taxon>
        <taxon>Eleutherodactylidae</taxon>
        <taxon>Eleutherodactylinae</taxon>
        <taxon>Eleutherodactylus</taxon>
        <taxon>Eleutherodactylus</taxon>
    </lineage>
</organism>
<evidence type="ECO:0000313" key="1">
    <source>
        <dbReference type="EMBL" id="KAG9483597.1"/>
    </source>
</evidence>
<gene>
    <name evidence="1" type="ORF">GDO78_009489</name>
</gene>
<protein>
    <submittedName>
        <fullName evidence="1">Uncharacterized protein</fullName>
    </submittedName>
</protein>
<reference evidence="1" key="1">
    <citation type="thesis" date="2020" institute="ProQuest LLC" country="789 East Eisenhower Parkway, Ann Arbor, MI, USA">
        <title>Comparative Genomics and Chromosome Evolution.</title>
        <authorList>
            <person name="Mudd A.B."/>
        </authorList>
    </citation>
    <scope>NUCLEOTIDE SEQUENCE</scope>
    <source>
        <strain evidence="1">HN-11 Male</strain>
        <tissue evidence="1">Kidney and liver</tissue>
    </source>
</reference>
<proteinExistence type="predicted"/>
<dbReference type="EMBL" id="WNTK01000005">
    <property type="protein sequence ID" value="KAG9483597.1"/>
    <property type="molecule type" value="Genomic_DNA"/>
</dbReference>
<keyword evidence="2" id="KW-1185">Reference proteome</keyword>
<accession>A0A8J6F8P1</accession>
<name>A0A8J6F8P1_ELECQ</name>
<sequence length="80" mass="9294">MEYIQLCYIEMCCGTRGAHIGPQPTPIVCPPFMSLYPCPLLGFIHIQHLCITKNINESYRRKKENIFGKTRNTQFWVCLS</sequence>